<evidence type="ECO:0000313" key="3">
    <source>
        <dbReference type="Proteomes" id="UP000324639"/>
    </source>
</evidence>
<dbReference type="EMBL" id="LR026992">
    <property type="protein sequence ID" value="VDB93102.1"/>
    <property type="molecule type" value="Genomic_DNA"/>
</dbReference>
<accession>A0A9X9MLY2</accession>
<dbReference type="Gene3D" id="3.10.450.30">
    <property type="entry name" value="Microbial ribonucleases"/>
    <property type="match status" value="1"/>
</dbReference>
<dbReference type="Proteomes" id="UP000324639">
    <property type="component" value="Chromosome Bgt_-09"/>
</dbReference>
<reference evidence="2 3" key="1">
    <citation type="submission" date="2018-08" db="EMBL/GenBank/DDBJ databases">
        <authorList>
            <person name="Muller C M."/>
        </authorList>
    </citation>
    <scope>NUCLEOTIDE SEQUENCE [LARGE SCALE GENOMIC DNA]</scope>
</reference>
<protein>
    <submittedName>
        <fullName evidence="2">Bgt-50529</fullName>
    </submittedName>
</protein>
<gene>
    <name evidence="2" type="ORF">BGT96224V316_LOCUS6857</name>
</gene>
<evidence type="ECO:0000256" key="1">
    <source>
        <dbReference type="SAM" id="SignalP"/>
    </source>
</evidence>
<dbReference type="AlphaFoldDB" id="A0A9X9MLY2"/>
<proteinExistence type="predicted"/>
<keyword evidence="1" id="KW-0732">Signal</keyword>
<evidence type="ECO:0000313" key="2">
    <source>
        <dbReference type="EMBL" id="VDB93102.1"/>
    </source>
</evidence>
<feature type="chain" id="PRO_5040930417" evidence="1">
    <location>
        <begin position="23"/>
        <end position="396"/>
    </location>
</feature>
<keyword evidence="3" id="KW-1185">Reference proteome</keyword>
<name>A0A9X9MLY2_BLUGR</name>
<organism evidence="2 3">
    <name type="scientific">Blumeria graminis f. sp. tritici</name>
    <dbReference type="NCBI Taxonomy" id="62690"/>
    <lineage>
        <taxon>Eukaryota</taxon>
        <taxon>Fungi</taxon>
        <taxon>Dikarya</taxon>
        <taxon>Ascomycota</taxon>
        <taxon>Pezizomycotina</taxon>
        <taxon>Leotiomycetes</taxon>
        <taxon>Erysiphales</taxon>
        <taxon>Erysiphaceae</taxon>
        <taxon>Blumeria</taxon>
    </lineage>
</organism>
<sequence length="396" mass="45434">MKFQSTALGVTISFCFYTIAATDEPGNYVCGKDYLVSHLISNYVKSSCISLKYADITNIYPVTFDGSSHFGISDATLFATPTRIDSMKKFAGGNSGRNRIVIDSMCNLIGLVYITNQSYKRCVKILDSIDESWSASQTISSPVPKTYGYNCNFKIFILEETLQFYRKLKQKISTLEKWEIRKHILTIYSTEFGENTVTIWPILINGMCKEDTYKLQTPYRIAVDKNLIFLGMMYRLGSHWKRCEQIEYDDSEPSRSLDPTKNSIGERIFENVSAYKCDVVYFSAITVNSHMQAACASIFEDTRKLSAIKSTYSSAYPGHRKGESETRMWPIRKEEFPTTSRGTKDWNYYIKFDLDCNFLGVHVRLNNRYRECPKDTSSLHPAKQRPTLTCLNLFPH</sequence>
<feature type="signal peptide" evidence="1">
    <location>
        <begin position="1"/>
        <end position="22"/>
    </location>
</feature>